<dbReference type="AlphaFoldDB" id="D3FDD9"/>
<dbReference type="Proteomes" id="UP000008229">
    <property type="component" value="Chromosome"/>
</dbReference>
<accession>D3FDD9</accession>
<dbReference type="GO" id="GO:0005975">
    <property type="term" value="P:carbohydrate metabolic process"/>
    <property type="evidence" value="ECO:0007669"/>
    <property type="project" value="InterPro"/>
</dbReference>
<name>D3FDD9_CONWI</name>
<dbReference type="KEGG" id="cwo:Cwoe_5122"/>
<keyword evidence="3" id="KW-1185">Reference proteome</keyword>
<sequence length="1238" mass="129541" precursor="true">MRFRLRRLMAVPLVAAAVLAVGSTAAWAVPPPCPSGTPTSFLQDSVGGDGNAVYGGYHLGDSFVARGGSITQLTVWMKQAANAPVTLSVISGSSIGGTVVGTATIASGVSGKAVATLARPIAVTLGATYILKVNAPAATRGLAELIPSATGEVYARDGSHGNTDYRASGWEMAMGVDFCGAGIGGCTIGAPATVSQYASTGDGNAIFGGYYLGDSFVAGGSAITKLTVWMEQAADAPVTLSVISGSAIGGTVVGTATLASGVSGKAEVALATPIAVRAGSTYILKVNAPAATRGTARLIATSGEVYARDGSHGNTDYRATGWDMALQVDFCGAPDTVDTFPPTSGDFGPVHGTDFAAESFTASDETLYDASIWLTEATDGPLSITVHRDTPDGATVATAALAASPIGKRTVVFSPAVRLTRGGRYVLAVRGGSVETHTGIVARRADDPTQQGWDASGPVTWDLALELSFGPGISSPSDLTREQCTDRLAFPAGYVASVETAMRSKPDVWGNALMASASGPTYDNVKDYLLPLRYVGSPAGMSGNQLTDSGVFYVAFGAPGTDFSQPGALHVADGSQVVSRAANGRRATVYVGGAGARERFGLCEARLQEPALADGHQPVLQTDYVDADGVQYRQESFVAHLPSTSTPASFVKITAQRGSSALGATDLRIATGDTALVDAGGSLTSGGNVVMYDGAGWTLESGSQLRARVDLSDGLPHSLYFVRPVNPATPTTFTADATSYATALAGLKSAWNTKLASGATYDVPEQRVMDAQRNLLIQNLQLGWRYSYGNAYESFYQPESSSAVQRLGEYGFTTEARAGLQALVGMSKGTGYPNWERGEKLSHAAAYWFLTGDTAFIRANTATYASYMAAMAAERARDPNGLLPKEFEGGDIPTRIYGTHTQTVGWRGMRDMALVWRLIGERSLAATYEPEAAAFGRALRTAIDSSKRTVGRSTFIPHDLLSGELPFDPVTGTKIGSYWNLLHPYALASGIFTPGSAEADSVWAYSRDEGALLLGLQRFNYYPTRIGSVTPGGLPGYKTDGDDSVYAVERIRFLAAQDDPEQLVLALYGKLAHGMTRKTFIAGEGHTIAPVPGEYFRSMYLSPTNANNDFFLVTLREMLVHVGEGTDGVPDSLRLAYSTPRGWLEDGKSITVANAPTTFGQVGYRITSQLARRTVAVTVTLPPPSAAMREARLRLRLPAGNAIGTATVVGRGTAVPFTGDTLDLAGLSGTVQVQVTVR</sequence>
<dbReference type="HOGENOM" id="CLU_266944_0_0_11"/>
<feature type="signal peptide" evidence="1">
    <location>
        <begin position="1"/>
        <end position="28"/>
    </location>
</feature>
<reference evidence="2 3" key="1">
    <citation type="journal article" date="2010" name="Stand. Genomic Sci.">
        <title>Complete genome sequence of Conexibacter woesei type strain (ID131577).</title>
        <authorList>
            <person name="Pukall R."/>
            <person name="Lapidus A."/>
            <person name="Glavina Del Rio T."/>
            <person name="Copeland A."/>
            <person name="Tice H."/>
            <person name="Cheng J.-F."/>
            <person name="Lucas S."/>
            <person name="Chen F."/>
            <person name="Nolan M."/>
            <person name="Bruce D."/>
            <person name="Goodwin L."/>
            <person name="Pitluck S."/>
            <person name="Mavromatis K."/>
            <person name="Ivanova N."/>
            <person name="Ovchinnikova G."/>
            <person name="Pati A."/>
            <person name="Chen A."/>
            <person name="Palaniappan K."/>
            <person name="Land M."/>
            <person name="Hauser L."/>
            <person name="Chang Y.-J."/>
            <person name="Jeffries C.D."/>
            <person name="Chain P."/>
            <person name="Meincke L."/>
            <person name="Sims D."/>
            <person name="Brettin T."/>
            <person name="Detter J.C."/>
            <person name="Rohde M."/>
            <person name="Goeker M."/>
            <person name="Bristow J."/>
            <person name="Eisen J.A."/>
            <person name="Markowitz V."/>
            <person name="Kyrpides N.C."/>
            <person name="Klenk H.-P."/>
            <person name="Hugenholtz P."/>
        </authorList>
    </citation>
    <scope>NUCLEOTIDE SEQUENCE [LARGE SCALE GENOMIC DNA]</scope>
    <source>
        <strain evidence="3">DSM 14684 / CIP 108061 / JCM 11494 / NBRC 100937 / ID131577</strain>
    </source>
</reference>
<keyword evidence="1" id="KW-0732">Signal</keyword>
<gene>
    <name evidence="2" type="ordered locus">Cwoe_5122</name>
</gene>
<dbReference type="Gene3D" id="1.50.10.10">
    <property type="match status" value="1"/>
</dbReference>
<organism evidence="2 3">
    <name type="scientific">Conexibacter woesei (strain DSM 14684 / CCUG 47730 / CIP 108061 / JCM 11494 / NBRC 100937 / ID131577)</name>
    <dbReference type="NCBI Taxonomy" id="469383"/>
    <lineage>
        <taxon>Bacteria</taxon>
        <taxon>Bacillati</taxon>
        <taxon>Actinomycetota</taxon>
        <taxon>Thermoleophilia</taxon>
        <taxon>Solirubrobacterales</taxon>
        <taxon>Conexibacteraceae</taxon>
        <taxon>Conexibacter</taxon>
    </lineage>
</organism>
<dbReference type="STRING" id="469383.Cwoe_5122"/>
<evidence type="ECO:0000313" key="2">
    <source>
        <dbReference type="EMBL" id="ADB53531.1"/>
    </source>
</evidence>
<feature type="chain" id="PRO_5003044377" evidence="1">
    <location>
        <begin position="29"/>
        <end position="1238"/>
    </location>
</feature>
<proteinExistence type="predicted"/>
<evidence type="ECO:0000313" key="3">
    <source>
        <dbReference type="Proteomes" id="UP000008229"/>
    </source>
</evidence>
<dbReference type="InterPro" id="IPR012341">
    <property type="entry name" value="6hp_glycosidase-like_sf"/>
</dbReference>
<dbReference type="eggNOG" id="ENOG5033FW6">
    <property type="taxonomic scope" value="Bacteria"/>
</dbReference>
<reference evidence="3" key="2">
    <citation type="submission" date="2010-01" db="EMBL/GenBank/DDBJ databases">
        <title>The complete genome of Conexibacter woesei DSM 14684.</title>
        <authorList>
            <consortium name="US DOE Joint Genome Institute (JGI-PGF)"/>
            <person name="Lucas S."/>
            <person name="Copeland A."/>
            <person name="Lapidus A."/>
            <person name="Glavina del Rio T."/>
            <person name="Dalin E."/>
            <person name="Tice H."/>
            <person name="Bruce D."/>
            <person name="Goodwin L."/>
            <person name="Pitluck S."/>
            <person name="Kyrpides N."/>
            <person name="Mavromatis K."/>
            <person name="Ivanova N."/>
            <person name="Mikhailova N."/>
            <person name="Chertkov O."/>
            <person name="Brettin T."/>
            <person name="Detter J.C."/>
            <person name="Han C."/>
            <person name="Larimer F."/>
            <person name="Land M."/>
            <person name="Hauser L."/>
            <person name="Markowitz V."/>
            <person name="Cheng J.-F."/>
            <person name="Hugenholtz P."/>
            <person name="Woyke T."/>
            <person name="Wu D."/>
            <person name="Pukall R."/>
            <person name="Steenblock K."/>
            <person name="Schneider S."/>
            <person name="Klenk H.-P."/>
            <person name="Eisen J.A."/>
        </authorList>
    </citation>
    <scope>NUCLEOTIDE SEQUENCE [LARGE SCALE GENOMIC DNA]</scope>
    <source>
        <strain evidence="3">DSM 14684 / CIP 108061 / JCM 11494 / NBRC 100937 / ID131577</strain>
    </source>
</reference>
<evidence type="ECO:0000256" key="1">
    <source>
        <dbReference type="SAM" id="SignalP"/>
    </source>
</evidence>
<dbReference type="EMBL" id="CP001854">
    <property type="protein sequence ID" value="ADB53531.1"/>
    <property type="molecule type" value="Genomic_DNA"/>
</dbReference>
<protein>
    <submittedName>
        <fullName evidence="2">Uncharacterized protein</fullName>
    </submittedName>
</protein>